<evidence type="ECO:0000313" key="8">
    <source>
        <dbReference type="Proteomes" id="UP001058974"/>
    </source>
</evidence>
<protein>
    <recommendedName>
        <fullName evidence="6">TF-B3 domain-containing protein</fullName>
    </recommendedName>
</protein>
<sequence>MLLNALVTHQTSSSMARGSSNLPICFFKIILQTSLQTIKIPNTFTRSHGARLPNPVLMKPPDGTKWEVFWKNINGEIWFQKGWKTFTQNYSLQNGCFVVFKYK</sequence>
<dbReference type="CDD" id="cd10017">
    <property type="entry name" value="B3_DNA"/>
    <property type="match status" value="1"/>
</dbReference>
<dbReference type="PROSITE" id="PS50863">
    <property type="entry name" value="B3"/>
    <property type="match status" value="1"/>
</dbReference>
<reference evidence="7 8" key="1">
    <citation type="journal article" date="2022" name="Nat. Genet.">
        <title>Improved pea reference genome and pan-genome highlight genomic features and evolutionary characteristics.</title>
        <authorList>
            <person name="Yang T."/>
            <person name="Liu R."/>
            <person name="Luo Y."/>
            <person name="Hu S."/>
            <person name="Wang D."/>
            <person name="Wang C."/>
            <person name="Pandey M.K."/>
            <person name="Ge S."/>
            <person name="Xu Q."/>
            <person name="Li N."/>
            <person name="Li G."/>
            <person name="Huang Y."/>
            <person name="Saxena R.K."/>
            <person name="Ji Y."/>
            <person name="Li M."/>
            <person name="Yan X."/>
            <person name="He Y."/>
            <person name="Liu Y."/>
            <person name="Wang X."/>
            <person name="Xiang C."/>
            <person name="Varshney R.K."/>
            <person name="Ding H."/>
            <person name="Gao S."/>
            <person name="Zong X."/>
        </authorList>
    </citation>
    <scope>NUCLEOTIDE SEQUENCE [LARGE SCALE GENOMIC DNA]</scope>
    <source>
        <strain evidence="7 8">cv. Zhongwan 6</strain>
    </source>
</reference>
<evidence type="ECO:0000313" key="7">
    <source>
        <dbReference type="EMBL" id="KAI5408897.1"/>
    </source>
</evidence>
<keyword evidence="3" id="KW-0238">DNA-binding</keyword>
<evidence type="ECO:0000256" key="5">
    <source>
        <dbReference type="ARBA" id="ARBA00023242"/>
    </source>
</evidence>
<proteinExistence type="predicted"/>
<dbReference type="AlphaFoldDB" id="A0A9D4WVW8"/>
<name>A0A9D4WVW8_PEA</name>
<comment type="caution">
    <text evidence="7">The sequence shown here is derived from an EMBL/GenBank/DDBJ whole genome shotgun (WGS) entry which is preliminary data.</text>
</comment>
<evidence type="ECO:0000256" key="1">
    <source>
        <dbReference type="ARBA" id="ARBA00004123"/>
    </source>
</evidence>
<keyword evidence="5" id="KW-0539">Nucleus</keyword>
<dbReference type="InterPro" id="IPR015300">
    <property type="entry name" value="DNA-bd_pseudobarrel_sf"/>
</dbReference>
<comment type="subcellular location">
    <subcellularLocation>
        <location evidence="1">Nucleus</location>
    </subcellularLocation>
</comment>
<dbReference type="Gene3D" id="2.40.330.10">
    <property type="entry name" value="DNA-binding pseudobarrel domain"/>
    <property type="match status" value="1"/>
</dbReference>
<dbReference type="InterPro" id="IPR050655">
    <property type="entry name" value="Plant_B3_domain"/>
</dbReference>
<feature type="domain" description="TF-B3" evidence="6">
    <location>
        <begin position="23"/>
        <end position="103"/>
    </location>
</feature>
<dbReference type="PANTHER" id="PTHR31920:SF117">
    <property type="entry name" value="TRANSCRIPTIONAL FACTOR FAMILY PROTEIN, PUTATIVE-RELATED"/>
    <property type="match status" value="1"/>
</dbReference>
<gene>
    <name evidence="7" type="ORF">KIW84_054649</name>
</gene>
<keyword evidence="2" id="KW-0805">Transcription regulation</keyword>
<dbReference type="GO" id="GO:0003677">
    <property type="term" value="F:DNA binding"/>
    <property type="evidence" value="ECO:0007669"/>
    <property type="project" value="UniProtKB-KW"/>
</dbReference>
<evidence type="ECO:0000256" key="2">
    <source>
        <dbReference type="ARBA" id="ARBA00023015"/>
    </source>
</evidence>
<dbReference type="Gramene" id="Psat05G0464900-T2">
    <property type="protein sequence ID" value="KAI5408897.1"/>
    <property type="gene ID" value="KIW84_054649"/>
</dbReference>
<dbReference type="Proteomes" id="UP001058974">
    <property type="component" value="Chromosome 5"/>
</dbReference>
<accession>A0A9D4WVW8</accession>
<keyword evidence="4" id="KW-0804">Transcription</keyword>
<dbReference type="InterPro" id="IPR003340">
    <property type="entry name" value="B3_DNA-bd"/>
</dbReference>
<dbReference type="SMART" id="SM01019">
    <property type="entry name" value="B3"/>
    <property type="match status" value="1"/>
</dbReference>
<dbReference type="SUPFAM" id="SSF101936">
    <property type="entry name" value="DNA-binding pseudobarrel domain"/>
    <property type="match status" value="1"/>
</dbReference>
<evidence type="ECO:0000259" key="6">
    <source>
        <dbReference type="PROSITE" id="PS50863"/>
    </source>
</evidence>
<evidence type="ECO:0000256" key="4">
    <source>
        <dbReference type="ARBA" id="ARBA00023163"/>
    </source>
</evidence>
<keyword evidence="8" id="KW-1185">Reference proteome</keyword>
<feature type="non-terminal residue" evidence="7">
    <location>
        <position position="1"/>
    </location>
</feature>
<dbReference type="PANTHER" id="PTHR31920">
    <property type="entry name" value="B3 DOMAIN-CONTAINING"/>
    <property type="match status" value="1"/>
</dbReference>
<dbReference type="EMBL" id="JAMSHJ010000005">
    <property type="protein sequence ID" value="KAI5408897.1"/>
    <property type="molecule type" value="Genomic_DNA"/>
</dbReference>
<organism evidence="7 8">
    <name type="scientific">Pisum sativum</name>
    <name type="common">Garden pea</name>
    <name type="synonym">Lathyrus oleraceus</name>
    <dbReference type="NCBI Taxonomy" id="3888"/>
    <lineage>
        <taxon>Eukaryota</taxon>
        <taxon>Viridiplantae</taxon>
        <taxon>Streptophyta</taxon>
        <taxon>Embryophyta</taxon>
        <taxon>Tracheophyta</taxon>
        <taxon>Spermatophyta</taxon>
        <taxon>Magnoliopsida</taxon>
        <taxon>eudicotyledons</taxon>
        <taxon>Gunneridae</taxon>
        <taxon>Pentapetalae</taxon>
        <taxon>rosids</taxon>
        <taxon>fabids</taxon>
        <taxon>Fabales</taxon>
        <taxon>Fabaceae</taxon>
        <taxon>Papilionoideae</taxon>
        <taxon>50 kb inversion clade</taxon>
        <taxon>NPAAA clade</taxon>
        <taxon>Hologalegina</taxon>
        <taxon>IRL clade</taxon>
        <taxon>Fabeae</taxon>
        <taxon>Lathyrus</taxon>
    </lineage>
</organism>
<dbReference type="Pfam" id="PF02362">
    <property type="entry name" value="B3"/>
    <property type="match status" value="1"/>
</dbReference>
<dbReference type="GO" id="GO:0005634">
    <property type="term" value="C:nucleus"/>
    <property type="evidence" value="ECO:0007669"/>
    <property type="project" value="UniProtKB-SubCell"/>
</dbReference>
<evidence type="ECO:0000256" key="3">
    <source>
        <dbReference type="ARBA" id="ARBA00023125"/>
    </source>
</evidence>